<organism evidence="2 3">
    <name type="scientific">Nocardiopsis codii</name>
    <dbReference type="NCBI Taxonomy" id="3065942"/>
    <lineage>
        <taxon>Bacteria</taxon>
        <taxon>Bacillati</taxon>
        <taxon>Actinomycetota</taxon>
        <taxon>Actinomycetes</taxon>
        <taxon>Streptosporangiales</taxon>
        <taxon>Nocardiopsidaceae</taxon>
        <taxon>Nocardiopsis</taxon>
    </lineage>
</organism>
<comment type="caution">
    <text evidence="2">The sequence shown here is derived from an EMBL/GenBank/DDBJ whole genome shotgun (WGS) entry which is preliminary data.</text>
</comment>
<keyword evidence="3" id="KW-1185">Reference proteome</keyword>
<gene>
    <name evidence="2" type="ORF">Q8791_04955</name>
</gene>
<keyword evidence="1" id="KW-0812">Transmembrane</keyword>
<protein>
    <submittedName>
        <fullName evidence="2">DUF998 domain-containing protein</fullName>
    </submittedName>
</protein>
<reference evidence="2 3" key="1">
    <citation type="submission" date="2023-08" db="EMBL/GenBank/DDBJ databases">
        <authorList>
            <person name="Girao M."/>
            <person name="Carvalho M.F."/>
        </authorList>
    </citation>
    <scope>NUCLEOTIDE SEQUENCE [LARGE SCALE GENOMIC DNA]</scope>
    <source>
        <strain evidence="2 3">CT-R113</strain>
    </source>
</reference>
<evidence type="ECO:0000313" key="3">
    <source>
        <dbReference type="Proteomes" id="UP001356095"/>
    </source>
</evidence>
<feature type="transmembrane region" description="Helical" evidence="1">
    <location>
        <begin position="165"/>
        <end position="185"/>
    </location>
</feature>
<dbReference type="EMBL" id="JAUZMY010000003">
    <property type="protein sequence ID" value="MEE2036571.1"/>
    <property type="molecule type" value="Genomic_DNA"/>
</dbReference>
<accession>A0ABU7K2U8</accession>
<proteinExistence type="predicted"/>
<feature type="transmembrane region" description="Helical" evidence="1">
    <location>
        <begin position="131"/>
        <end position="153"/>
    </location>
</feature>
<dbReference type="RefSeq" id="WP_330090363.1">
    <property type="nucleotide sequence ID" value="NZ_JAUZMY010000003.1"/>
</dbReference>
<name>A0ABU7K2U8_9ACTN</name>
<dbReference type="Proteomes" id="UP001356095">
    <property type="component" value="Unassembled WGS sequence"/>
</dbReference>
<evidence type="ECO:0000256" key="1">
    <source>
        <dbReference type="SAM" id="Phobius"/>
    </source>
</evidence>
<keyword evidence="1" id="KW-1133">Transmembrane helix</keyword>
<sequence>MPNSGQLHWDYRDGRVAAVAAAIVYSLWTLEVVLPGSGAAQGALADPDAVFGRFLDSAHRTAAILVVLTAGLGLALGAREATPWLTVSWWSMAVFGAASLVTALLPGRCVVSTDAACAAESLVEGVAGATAAQAVLAVVAILAALVGVGALAVDRYRAGDRAWPFVAVPAVLQAVAAVAVLVLAARVYAAAGDGSPGVALGLLERAHLVTVALWLLTAGVLPGPWKRSGAARPAGLSR</sequence>
<feature type="transmembrane region" description="Helical" evidence="1">
    <location>
        <begin position="61"/>
        <end position="78"/>
    </location>
</feature>
<feature type="transmembrane region" description="Helical" evidence="1">
    <location>
        <begin position="85"/>
        <end position="105"/>
    </location>
</feature>
<feature type="transmembrane region" description="Helical" evidence="1">
    <location>
        <begin position="205"/>
        <end position="223"/>
    </location>
</feature>
<keyword evidence="1" id="KW-0472">Membrane</keyword>
<evidence type="ECO:0000313" key="2">
    <source>
        <dbReference type="EMBL" id="MEE2036571.1"/>
    </source>
</evidence>